<dbReference type="EMBL" id="JAKXMK010000012">
    <property type="protein sequence ID" value="MCH6167236.1"/>
    <property type="molecule type" value="Genomic_DNA"/>
</dbReference>
<dbReference type="Proteomes" id="UP001299970">
    <property type="component" value="Unassembled WGS sequence"/>
</dbReference>
<reference evidence="1 2" key="1">
    <citation type="submission" date="2022-03" db="EMBL/GenBank/DDBJ databases">
        <title>Pseudonocardia alaer sp. nov., a novel actinomycete isolated from reed forest soil.</title>
        <authorList>
            <person name="Wang L."/>
        </authorList>
    </citation>
    <scope>NUCLEOTIDE SEQUENCE [LARGE SCALE GENOMIC DNA]</scope>
    <source>
        <strain evidence="1 2">Y-16303</strain>
    </source>
</reference>
<comment type="caution">
    <text evidence="1">The sequence shown here is derived from an EMBL/GenBank/DDBJ whole genome shotgun (WGS) entry which is preliminary data.</text>
</comment>
<accession>A0ABS9TFC4</accession>
<name>A0ABS9TFC4_9PSEU</name>
<gene>
    <name evidence="1" type="ORF">MMF94_16255</name>
</gene>
<dbReference type="RefSeq" id="WP_241037495.1">
    <property type="nucleotide sequence ID" value="NZ_BAAAJF010000015.1"/>
</dbReference>
<evidence type="ECO:0000313" key="2">
    <source>
        <dbReference type="Proteomes" id="UP001299970"/>
    </source>
</evidence>
<protein>
    <submittedName>
        <fullName evidence="1">Uncharacterized protein</fullName>
    </submittedName>
</protein>
<keyword evidence="2" id="KW-1185">Reference proteome</keyword>
<evidence type="ECO:0000313" key="1">
    <source>
        <dbReference type="EMBL" id="MCH6167236.1"/>
    </source>
</evidence>
<proteinExistence type="predicted"/>
<sequence length="107" mass="10906">MPPELRLQPDRLRSHAFTAAGLSEDLRGVLPPSSGDAPGGPALVAEHERLRAVLLGAVRELAELSVALAGAATASADADGVVTSTMLRIQDALGAARPARSSGGDWT</sequence>
<organism evidence="1 2">
    <name type="scientific">Pseudonocardia alaniniphila</name>
    <dbReference type="NCBI Taxonomy" id="75291"/>
    <lineage>
        <taxon>Bacteria</taxon>
        <taxon>Bacillati</taxon>
        <taxon>Actinomycetota</taxon>
        <taxon>Actinomycetes</taxon>
        <taxon>Pseudonocardiales</taxon>
        <taxon>Pseudonocardiaceae</taxon>
        <taxon>Pseudonocardia</taxon>
    </lineage>
</organism>